<reference evidence="1 2" key="1">
    <citation type="submission" date="2022-12" db="EMBL/GenBank/DDBJ databases">
        <title>Chromosome-scale assembly of the Ensete ventricosum genome.</title>
        <authorList>
            <person name="Dussert Y."/>
            <person name="Stocks J."/>
            <person name="Wendawek A."/>
            <person name="Woldeyes F."/>
            <person name="Nichols R.A."/>
            <person name="Borrell J.S."/>
        </authorList>
    </citation>
    <scope>NUCLEOTIDE SEQUENCE [LARGE SCALE GENOMIC DNA]</scope>
    <source>
        <strain evidence="2">cv. Maze</strain>
        <tissue evidence="1">Seeds</tissue>
    </source>
</reference>
<dbReference type="Proteomes" id="UP001222027">
    <property type="component" value="Unassembled WGS sequence"/>
</dbReference>
<accession>A0AAV8Q7R5</accession>
<dbReference type="AlphaFoldDB" id="A0AAV8Q7R5"/>
<sequence length="114" mass="13177">MLTPLNLLLTTITSLLLFSWIAVAFCITYLHPLTKSSLLLGNFKSSGCSQHWNLLPYEHALWTVNEVLKMFPMLYYEIQSLKVGKGAFKREVCLNEFDDNEELCLLPRFCHVLH</sequence>
<evidence type="ECO:0000313" key="1">
    <source>
        <dbReference type="EMBL" id="KAJ8467455.1"/>
    </source>
</evidence>
<organism evidence="1 2">
    <name type="scientific">Ensete ventricosum</name>
    <name type="common">Abyssinian banana</name>
    <name type="synonym">Musa ensete</name>
    <dbReference type="NCBI Taxonomy" id="4639"/>
    <lineage>
        <taxon>Eukaryota</taxon>
        <taxon>Viridiplantae</taxon>
        <taxon>Streptophyta</taxon>
        <taxon>Embryophyta</taxon>
        <taxon>Tracheophyta</taxon>
        <taxon>Spermatophyta</taxon>
        <taxon>Magnoliopsida</taxon>
        <taxon>Liliopsida</taxon>
        <taxon>Zingiberales</taxon>
        <taxon>Musaceae</taxon>
        <taxon>Ensete</taxon>
    </lineage>
</organism>
<protein>
    <submittedName>
        <fullName evidence="1">Uncharacterized protein</fullName>
    </submittedName>
</protein>
<evidence type="ECO:0000313" key="2">
    <source>
        <dbReference type="Proteomes" id="UP001222027"/>
    </source>
</evidence>
<gene>
    <name evidence="1" type="ORF">OPV22_030007</name>
</gene>
<proteinExistence type="predicted"/>
<keyword evidence="2" id="KW-1185">Reference proteome</keyword>
<comment type="caution">
    <text evidence="1">The sequence shown here is derived from an EMBL/GenBank/DDBJ whole genome shotgun (WGS) entry which is preliminary data.</text>
</comment>
<dbReference type="EMBL" id="JAQQAF010000008">
    <property type="protein sequence ID" value="KAJ8467455.1"/>
    <property type="molecule type" value="Genomic_DNA"/>
</dbReference>
<name>A0AAV8Q7R5_ENSVE</name>